<dbReference type="Gene3D" id="3.40.50.1820">
    <property type="entry name" value="alpha/beta hydrolase"/>
    <property type="match status" value="1"/>
</dbReference>
<gene>
    <name evidence="3" type="ORF">BJY01DRAFT_240730</name>
</gene>
<accession>A0ABR4INC6</accession>
<keyword evidence="1 3" id="KW-0378">Hydrolase</keyword>
<evidence type="ECO:0000313" key="3">
    <source>
        <dbReference type="EMBL" id="KAL2829112.1"/>
    </source>
</evidence>
<comment type="caution">
    <text evidence="3">The sequence shown here is derived from an EMBL/GenBank/DDBJ whole genome shotgun (WGS) entry which is preliminary data.</text>
</comment>
<dbReference type="EMBL" id="JBFXLU010000342">
    <property type="protein sequence ID" value="KAL2829112.1"/>
    <property type="molecule type" value="Genomic_DNA"/>
</dbReference>
<sequence>MAVASIEHRIDIRIASSSQDVMYGWLYSSPRFTELKLDVYANCFNEMGYTGLVDWHQQQEDWKSAIKYTRQLKNVDPDQVGLFGTSFSGGHVIQLAAGDKRLKAAISQCPFPSGWASTRCTGISVAPKLAALGVLDTLFGSDERPITVSLIGKPGEAALMNAPDGNVPARLALKLPFLRPGSYTSRVDCPILFGICGKSSVTPADPTLAYTKTAPKGVIKWYDVGHFEIYYGEAFEKAIQTYKRFLQECLPVNG</sequence>
<dbReference type="InterPro" id="IPR029058">
    <property type="entry name" value="AB_hydrolase_fold"/>
</dbReference>
<reference evidence="3 4" key="1">
    <citation type="submission" date="2024-07" db="EMBL/GenBank/DDBJ databases">
        <title>Section-level genome sequencing and comparative genomics of Aspergillus sections Usti and Cavernicolus.</title>
        <authorList>
            <consortium name="Lawrence Berkeley National Laboratory"/>
            <person name="Nybo J.L."/>
            <person name="Vesth T.C."/>
            <person name="Theobald S."/>
            <person name="Frisvad J.C."/>
            <person name="Larsen T.O."/>
            <person name="Kjaerboelling I."/>
            <person name="Rothschild-Mancinelli K."/>
            <person name="Lyhne E.K."/>
            <person name="Kogle M.E."/>
            <person name="Barry K."/>
            <person name="Clum A."/>
            <person name="Na H."/>
            <person name="Ledsgaard L."/>
            <person name="Lin J."/>
            <person name="Lipzen A."/>
            <person name="Kuo A."/>
            <person name="Riley R."/>
            <person name="Mondo S."/>
            <person name="Labutti K."/>
            <person name="Haridas S."/>
            <person name="Pangalinan J."/>
            <person name="Salamov A.A."/>
            <person name="Simmons B.A."/>
            <person name="Magnuson J.K."/>
            <person name="Chen J."/>
            <person name="Drula E."/>
            <person name="Henrissat B."/>
            <person name="Wiebenga A."/>
            <person name="Lubbers R.J."/>
            <person name="Gomes A.C."/>
            <person name="Makela M.R."/>
            <person name="Stajich J."/>
            <person name="Grigoriev I.V."/>
            <person name="Mortensen U.H."/>
            <person name="De Vries R.P."/>
            <person name="Baker S.E."/>
            <person name="Andersen M.R."/>
        </authorList>
    </citation>
    <scope>NUCLEOTIDE SEQUENCE [LARGE SCALE GENOMIC DNA]</scope>
    <source>
        <strain evidence="3 4">CBS 123904</strain>
    </source>
</reference>
<evidence type="ECO:0000259" key="2">
    <source>
        <dbReference type="Pfam" id="PF02129"/>
    </source>
</evidence>
<evidence type="ECO:0000313" key="4">
    <source>
        <dbReference type="Proteomes" id="UP001610446"/>
    </source>
</evidence>
<dbReference type="PANTHER" id="PTHR22946">
    <property type="entry name" value="DIENELACTONE HYDROLASE DOMAIN-CONTAINING PROTEIN-RELATED"/>
    <property type="match status" value="1"/>
</dbReference>
<name>A0ABR4INC6_9EURO</name>
<protein>
    <submittedName>
        <fullName evidence="3">Alpha/Beta hydrolase protein</fullName>
    </submittedName>
</protein>
<dbReference type="Pfam" id="PF02129">
    <property type="entry name" value="Peptidase_S15"/>
    <property type="match status" value="1"/>
</dbReference>
<dbReference type="GO" id="GO:0016787">
    <property type="term" value="F:hydrolase activity"/>
    <property type="evidence" value="ECO:0007669"/>
    <property type="project" value="UniProtKB-KW"/>
</dbReference>
<feature type="domain" description="Xaa-Pro dipeptidyl-peptidase-like" evidence="2">
    <location>
        <begin position="48"/>
        <end position="132"/>
    </location>
</feature>
<proteinExistence type="predicted"/>
<keyword evidence="4" id="KW-1185">Reference proteome</keyword>
<dbReference type="SUPFAM" id="SSF53474">
    <property type="entry name" value="alpha/beta-Hydrolases"/>
    <property type="match status" value="1"/>
</dbReference>
<dbReference type="PANTHER" id="PTHR22946:SF9">
    <property type="entry name" value="POLYKETIDE TRANSFERASE AF380"/>
    <property type="match status" value="1"/>
</dbReference>
<evidence type="ECO:0000256" key="1">
    <source>
        <dbReference type="ARBA" id="ARBA00022801"/>
    </source>
</evidence>
<dbReference type="Proteomes" id="UP001610446">
    <property type="component" value="Unassembled WGS sequence"/>
</dbReference>
<dbReference type="InterPro" id="IPR050261">
    <property type="entry name" value="FrsA_esterase"/>
</dbReference>
<organism evidence="3 4">
    <name type="scientific">Aspergillus pseudoustus</name>
    <dbReference type="NCBI Taxonomy" id="1810923"/>
    <lineage>
        <taxon>Eukaryota</taxon>
        <taxon>Fungi</taxon>
        <taxon>Dikarya</taxon>
        <taxon>Ascomycota</taxon>
        <taxon>Pezizomycotina</taxon>
        <taxon>Eurotiomycetes</taxon>
        <taxon>Eurotiomycetidae</taxon>
        <taxon>Eurotiales</taxon>
        <taxon>Aspergillaceae</taxon>
        <taxon>Aspergillus</taxon>
        <taxon>Aspergillus subgen. Nidulantes</taxon>
    </lineage>
</organism>
<dbReference type="InterPro" id="IPR000383">
    <property type="entry name" value="Xaa-Pro-like_dom"/>
</dbReference>